<dbReference type="GO" id="GO:0010008">
    <property type="term" value="C:endosome membrane"/>
    <property type="evidence" value="ECO:0007669"/>
    <property type="project" value="UniProtKB-SubCell"/>
</dbReference>
<keyword evidence="8" id="KW-0333">Golgi apparatus</keyword>
<evidence type="ECO:0000256" key="1">
    <source>
        <dbReference type="ARBA" id="ARBA00004337"/>
    </source>
</evidence>
<evidence type="ECO:0000256" key="8">
    <source>
        <dbReference type="ARBA" id="ARBA00023034"/>
    </source>
</evidence>
<dbReference type="EMBL" id="CAJHUC010002135">
    <property type="protein sequence ID" value="CAD7703264.1"/>
    <property type="molecule type" value="Genomic_DNA"/>
</dbReference>
<gene>
    <name evidence="11" type="ORF">OSTQU699_LOCUS8621</name>
</gene>
<proteinExistence type="inferred from homology"/>
<accession>A0A8S1JGP6</accession>
<feature type="transmembrane region" description="Helical" evidence="10">
    <location>
        <begin position="332"/>
        <end position="357"/>
    </location>
</feature>
<comment type="caution">
    <text evidence="11">The sequence shown here is derived from an EMBL/GenBank/DDBJ whole genome shotgun (WGS) entry which is preliminary data.</text>
</comment>
<comment type="similarity">
    <text evidence="3 10">Belongs to the nonaspanin (TM9SF) (TC 9.A.2) family.</text>
</comment>
<dbReference type="PANTHER" id="PTHR10766">
    <property type="entry name" value="TRANSMEMBRANE 9 SUPERFAMILY PROTEIN"/>
    <property type="match status" value="1"/>
</dbReference>
<evidence type="ECO:0000313" key="11">
    <source>
        <dbReference type="EMBL" id="CAD7703264.1"/>
    </source>
</evidence>
<dbReference type="Pfam" id="PF02990">
    <property type="entry name" value="EMP70"/>
    <property type="match status" value="1"/>
</dbReference>
<evidence type="ECO:0000313" key="12">
    <source>
        <dbReference type="Proteomes" id="UP000708148"/>
    </source>
</evidence>
<keyword evidence="4 10" id="KW-0812">Transmembrane</keyword>
<sequence>MVVMVMAVVCAMILIRTVRRDLAQYEELLMDGGTSAADLKEEAGWKMVSGDVFRCPSNPIGLAVRFGSGVQIISTCAVTLLFAAVGFLSPAARGSLLTALLVLYMLLAVGAGFAGVWLWGLLMRTYEGWKAVCWRVSVYFPGTTLLVLTMLNLLIKHTGSTGAIPASTYFSILFLWFLVSIPLTFFGGYMAARVSIREYPVRTNQIPRHIPAPPLSTNPWLLFLVSGLLPFGTLFLELYFMMTSMWMGYYYYLFGYLAMILILTIIITIEVSVLCTYVQLCTEDYHWWWRSFTRGGSIALYLMMYAAIFLYTMLHNLDGFLPFTLYTSYMGIVVWGTYLAMGTVGFISSFAFNYFIFASVKVD</sequence>
<dbReference type="OrthoDB" id="1666796at2759"/>
<evidence type="ECO:0000256" key="6">
    <source>
        <dbReference type="ARBA" id="ARBA00022753"/>
    </source>
</evidence>
<keyword evidence="7 10" id="KW-1133">Transmembrane helix</keyword>
<evidence type="ECO:0000256" key="7">
    <source>
        <dbReference type="ARBA" id="ARBA00022989"/>
    </source>
</evidence>
<name>A0A8S1JGP6_9CHLO</name>
<keyword evidence="6" id="KW-0967">Endosome</keyword>
<organism evidence="11 12">
    <name type="scientific">Ostreobium quekettii</name>
    <dbReference type="NCBI Taxonomy" id="121088"/>
    <lineage>
        <taxon>Eukaryota</taxon>
        <taxon>Viridiplantae</taxon>
        <taxon>Chlorophyta</taxon>
        <taxon>core chlorophytes</taxon>
        <taxon>Ulvophyceae</taxon>
        <taxon>TCBD clade</taxon>
        <taxon>Bryopsidales</taxon>
        <taxon>Ostreobineae</taxon>
        <taxon>Ostreobiaceae</taxon>
        <taxon>Ostreobium</taxon>
    </lineage>
</organism>
<dbReference type="AlphaFoldDB" id="A0A8S1JGP6"/>
<keyword evidence="9 10" id="KW-0472">Membrane</keyword>
<dbReference type="Proteomes" id="UP000708148">
    <property type="component" value="Unassembled WGS sequence"/>
</dbReference>
<evidence type="ECO:0000256" key="5">
    <source>
        <dbReference type="ARBA" id="ARBA00022729"/>
    </source>
</evidence>
<keyword evidence="5 10" id="KW-0732">Signal</keyword>
<reference evidence="11" key="1">
    <citation type="submission" date="2020-12" db="EMBL/GenBank/DDBJ databases">
        <authorList>
            <person name="Iha C."/>
        </authorList>
    </citation>
    <scope>NUCLEOTIDE SEQUENCE</scope>
</reference>
<feature type="transmembrane region" description="Helical" evidence="10">
    <location>
        <begin position="138"/>
        <end position="155"/>
    </location>
</feature>
<protein>
    <recommendedName>
        <fullName evidence="10">Transmembrane 9 superfamily member</fullName>
    </recommendedName>
</protein>
<feature type="transmembrane region" description="Helical" evidence="10">
    <location>
        <begin position="292"/>
        <end position="311"/>
    </location>
</feature>
<dbReference type="InterPro" id="IPR004240">
    <property type="entry name" value="EMP70"/>
</dbReference>
<evidence type="ECO:0000256" key="10">
    <source>
        <dbReference type="RuleBase" id="RU363079"/>
    </source>
</evidence>
<feature type="transmembrane region" description="Helical" evidence="10">
    <location>
        <begin position="220"/>
        <end position="241"/>
    </location>
</feature>
<feature type="transmembrane region" description="Helical" evidence="10">
    <location>
        <begin position="96"/>
        <end position="118"/>
    </location>
</feature>
<dbReference type="GO" id="GO:0000139">
    <property type="term" value="C:Golgi membrane"/>
    <property type="evidence" value="ECO:0007669"/>
    <property type="project" value="UniProtKB-SubCell"/>
</dbReference>
<keyword evidence="12" id="KW-1185">Reference proteome</keyword>
<dbReference type="PANTHER" id="PTHR10766:SF55">
    <property type="entry name" value="TRANSMEMBRANE 9 SUPERFAMILY MEMBER 4"/>
    <property type="match status" value="1"/>
</dbReference>
<evidence type="ECO:0000256" key="3">
    <source>
        <dbReference type="ARBA" id="ARBA00005227"/>
    </source>
</evidence>
<evidence type="ECO:0000256" key="4">
    <source>
        <dbReference type="ARBA" id="ARBA00022692"/>
    </source>
</evidence>
<evidence type="ECO:0000256" key="2">
    <source>
        <dbReference type="ARBA" id="ARBA00004653"/>
    </source>
</evidence>
<feature type="transmembrane region" description="Helical" evidence="10">
    <location>
        <begin position="253"/>
        <end position="280"/>
    </location>
</feature>
<evidence type="ECO:0000256" key="9">
    <source>
        <dbReference type="ARBA" id="ARBA00023136"/>
    </source>
</evidence>
<feature type="chain" id="PRO_5035968491" description="Transmembrane 9 superfamily member" evidence="10">
    <location>
        <begin position="21"/>
        <end position="363"/>
    </location>
</feature>
<comment type="subcellular location">
    <subcellularLocation>
        <location evidence="1">Endosome membrane</location>
        <topology evidence="1">Multi-pass membrane protein</topology>
    </subcellularLocation>
    <subcellularLocation>
        <location evidence="2">Golgi apparatus membrane</location>
        <topology evidence="2">Multi-pass membrane protein</topology>
    </subcellularLocation>
</comment>
<feature type="transmembrane region" description="Helical" evidence="10">
    <location>
        <begin position="167"/>
        <end position="192"/>
    </location>
</feature>
<dbReference type="GO" id="GO:0072657">
    <property type="term" value="P:protein localization to membrane"/>
    <property type="evidence" value="ECO:0007669"/>
    <property type="project" value="TreeGrafter"/>
</dbReference>
<feature type="signal peptide" evidence="10">
    <location>
        <begin position="1"/>
        <end position="20"/>
    </location>
</feature>
<feature type="transmembrane region" description="Helical" evidence="10">
    <location>
        <begin position="69"/>
        <end position="89"/>
    </location>
</feature>